<dbReference type="Pfam" id="PF10636">
    <property type="entry name" value="hemP"/>
    <property type="match status" value="1"/>
</dbReference>
<organism evidence="1 2">
    <name type="scientific">Jiella pacifica</name>
    <dbReference type="NCBI Taxonomy" id="2696469"/>
    <lineage>
        <taxon>Bacteria</taxon>
        <taxon>Pseudomonadati</taxon>
        <taxon>Pseudomonadota</taxon>
        <taxon>Alphaproteobacteria</taxon>
        <taxon>Hyphomicrobiales</taxon>
        <taxon>Aurantimonadaceae</taxon>
        <taxon>Jiella</taxon>
    </lineage>
</organism>
<evidence type="ECO:0000313" key="2">
    <source>
        <dbReference type="Proteomes" id="UP000469011"/>
    </source>
</evidence>
<protein>
    <submittedName>
        <fullName evidence="1">Hemin uptake protein HemP</fullName>
    </submittedName>
</protein>
<gene>
    <name evidence="1" type="primary">hemP</name>
    <name evidence="1" type="ORF">GTK09_18935</name>
</gene>
<reference evidence="1 2" key="1">
    <citation type="submission" date="2020-01" db="EMBL/GenBank/DDBJ databases">
        <title>Jiella pacifica sp. nov.</title>
        <authorList>
            <person name="Xue Z."/>
            <person name="Zhu S."/>
            <person name="Chen J."/>
            <person name="Yang J."/>
        </authorList>
    </citation>
    <scope>NUCLEOTIDE SEQUENCE [LARGE SCALE GENOMIC DNA]</scope>
    <source>
        <strain evidence="1 2">40Bstr34</strain>
    </source>
</reference>
<dbReference type="Gene3D" id="2.10.70.10">
    <property type="entry name" value="Complement Module, domain 1"/>
    <property type="match status" value="1"/>
</dbReference>
<evidence type="ECO:0000313" key="1">
    <source>
        <dbReference type="EMBL" id="NDW06500.1"/>
    </source>
</evidence>
<accession>A0A6N9T5H3</accession>
<dbReference type="InterPro" id="IPR019600">
    <property type="entry name" value="Hemin_uptake_protein_HemP"/>
</dbReference>
<name>A0A6N9T5H3_9HYPH</name>
<dbReference type="AlphaFoldDB" id="A0A6N9T5H3"/>
<dbReference type="EMBL" id="JAAAMG010000017">
    <property type="protein sequence ID" value="NDW06500.1"/>
    <property type="molecule type" value="Genomic_DNA"/>
</dbReference>
<dbReference type="Proteomes" id="UP000469011">
    <property type="component" value="Unassembled WGS sequence"/>
</dbReference>
<keyword evidence="2" id="KW-1185">Reference proteome</keyword>
<comment type="caution">
    <text evidence="1">The sequence shown here is derived from an EMBL/GenBank/DDBJ whole genome shotgun (WGS) entry which is preliminary data.</text>
</comment>
<proteinExistence type="predicted"/>
<sequence>MQTAAEKGRRVLSAGALLGEAREVEIHHGDAVYRLRLTKAGKLILTK</sequence>